<name>A0AC35F6U5_9BILA</name>
<evidence type="ECO:0000313" key="1">
    <source>
        <dbReference type="Proteomes" id="UP000887580"/>
    </source>
</evidence>
<protein>
    <submittedName>
        <fullName evidence="2">Uncharacterized protein</fullName>
    </submittedName>
</protein>
<sequence length="103" mass="11929">MDRSYYLNLNQQFQDSKLIDQNDFKAAVKSADKKIVASQDALDKHVQLLNWIIIDENKKPQEITKIFNLCSPAILQLQNILNKKKVVLDTLKQTDENDHGLVY</sequence>
<reference evidence="2" key="1">
    <citation type="submission" date="2022-11" db="UniProtKB">
        <authorList>
            <consortium name="WormBaseParasite"/>
        </authorList>
    </citation>
    <scope>IDENTIFICATION</scope>
</reference>
<evidence type="ECO:0000313" key="2">
    <source>
        <dbReference type="WBParaSite" id="PS1159_v2.g14503.t1"/>
    </source>
</evidence>
<organism evidence="1 2">
    <name type="scientific">Panagrolaimus sp. PS1159</name>
    <dbReference type="NCBI Taxonomy" id="55785"/>
    <lineage>
        <taxon>Eukaryota</taxon>
        <taxon>Metazoa</taxon>
        <taxon>Ecdysozoa</taxon>
        <taxon>Nematoda</taxon>
        <taxon>Chromadorea</taxon>
        <taxon>Rhabditida</taxon>
        <taxon>Tylenchina</taxon>
        <taxon>Panagrolaimomorpha</taxon>
        <taxon>Panagrolaimoidea</taxon>
        <taxon>Panagrolaimidae</taxon>
        <taxon>Panagrolaimus</taxon>
    </lineage>
</organism>
<accession>A0AC35F6U5</accession>
<dbReference type="Proteomes" id="UP000887580">
    <property type="component" value="Unplaced"/>
</dbReference>
<proteinExistence type="predicted"/>
<dbReference type="WBParaSite" id="PS1159_v2.g14503.t1">
    <property type="protein sequence ID" value="PS1159_v2.g14503.t1"/>
    <property type="gene ID" value="PS1159_v2.g14503"/>
</dbReference>